<feature type="chain" id="PRO_5011594693" description="Phosphate-binding protein PstS" evidence="8">
    <location>
        <begin position="21"/>
        <end position="344"/>
    </location>
</feature>
<dbReference type="PANTHER" id="PTHR42996:SF1">
    <property type="entry name" value="PHOSPHATE-BINDING PROTEIN PSTS"/>
    <property type="match status" value="1"/>
</dbReference>
<evidence type="ECO:0000256" key="3">
    <source>
        <dbReference type="ARBA" id="ARBA00011529"/>
    </source>
</evidence>
<dbReference type="SUPFAM" id="SSF53850">
    <property type="entry name" value="Periplasmic binding protein-like II"/>
    <property type="match status" value="1"/>
</dbReference>
<accession>A0A1I1HMH6</accession>
<evidence type="ECO:0000313" key="10">
    <source>
        <dbReference type="EMBL" id="SFC25329.1"/>
    </source>
</evidence>
<comment type="similarity">
    <text evidence="2 7">Belongs to the PstS family.</text>
</comment>
<dbReference type="EMBL" id="FOLY01000002">
    <property type="protein sequence ID" value="SFC25329.1"/>
    <property type="molecule type" value="Genomic_DNA"/>
</dbReference>
<dbReference type="AlphaFoldDB" id="A0A1I1HMH6"/>
<comment type="subunit">
    <text evidence="3 7">The complex is composed of two ATP-binding proteins (PstB), two transmembrane proteins (PstC and PstA) and a solute-binding protein (PstS).</text>
</comment>
<feature type="domain" description="PBP" evidence="9">
    <location>
        <begin position="16"/>
        <end position="302"/>
    </location>
</feature>
<dbReference type="InterPro" id="IPR005673">
    <property type="entry name" value="ABC_phos-bd_PstS"/>
</dbReference>
<dbReference type="PIRSF" id="PIRSF002756">
    <property type="entry name" value="PstS"/>
    <property type="match status" value="1"/>
</dbReference>
<dbReference type="PANTHER" id="PTHR42996">
    <property type="entry name" value="PHOSPHATE-BINDING PROTEIN PSTS"/>
    <property type="match status" value="1"/>
</dbReference>
<dbReference type="InterPro" id="IPR050962">
    <property type="entry name" value="Phosphate-bind_PstS"/>
</dbReference>
<dbReference type="Pfam" id="PF12849">
    <property type="entry name" value="PBP_like_2"/>
    <property type="match status" value="1"/>
</dbReference>
<dbReference type="RefSeq" id="WP_217639637.1">
    <property type="nucleotide sequence ID" value="NZ_FOLY01000002.1"/>
</dbReference>
<dbReference type="STRING" id="402385.SAMN05421848_0765"/>
<evidence type="ECO:0000256" key="6">
    <source>
        <dbReference type="ARBA" id="ARBA00022592"/>
    </source>
</evidence>
<keyword evidence="8" id="KW-0732">Signal</keyword>
<dbReference type="Proteomes" id="UP000199046">
    <property type="component" value="Unassembled WGS sequence"/>
</dbReference>
<evidence type="ECO:0000256" key="7">
    <source>
        <dbReference type="PIRNR" id="PIRNR002756"/>
    </source>
</evidence>
<evidence type="ECO:0000256" key="8">
    <source>
        <dbReference type="SAM" id="SignalP"/>
    </source>
</evidence>
<dbReference type="GO" id="GO:0043190">
    <property type="term" value="C:ATP-binding cassette (ABC) transporter complex"/>
    <property type="evidence" value="ECO:0007669"/>
    <property type="project" value="InterPro"/>
</dbReference>
<keyword evidence="5 7" id="KW-0813">Transport</keyword>
<gene>
    <name evidence="10" type="ORF">SAMN05421848_0765</name>
</gene>
<evidence type="ECO:0000259" key="9">
    <source>
        <dbReference type="Pfam" id="PF12849"/>
    </source>
</evidence>
<evidence type="ECO:0000313" key="11">
    <source>
        <dbReference type="Proteomes" id="UP000199046"/>
    </source>
</evidence>
<dbReference type="InterPro" id="IPR024370">
    <property type="entry name" value="PBP_domain"/>
</dbReference>
<keyword evidence="11" id="KW-1185">Reference proteome</keyword>
<organism evidence="10 11">
    <name type="scientific">Kushneria avicenniae</name>
    <dbReference type="NCBI Taxonomy" id="402385"/>
    <lineage>
        <taxon>Bacteria</taxon>
        <taxon>Pseudomonadati</taxon>
        <taxon>Pseudomonadota</taxon>
        <taxon>Gammaproteobacteria</taxon>
        <taxon>Oceanospirillales</taxon>
        <taxon>Halomonadaceae</taxon>
        <taxon>Kushneria</taxon>
    </lineage>
</organism>
<evidence type="ECO:0000256" key="5">
    <source>
        <dbReference type="ARBA" id="ARBA00022448"/>
    </source>
</evidence>
<reference evidence="11" key="1">
    <citation type="submission" date="2016-10" db="EMBL/GenBank/DDBJ databases">
        <authorList>
            <person name="Varghese N."/>
            <person name="Submissions S."/>
        </authorList>
    </citation>
    <scope>NUCLEOTIDE SEQUENCE [LARGE SCALE GENOMIC DNA]</scope>
    <source>
        <strain evidence="11">DSM 23439</strain>
    </source>
</reference>
<evidence type="ECO:0000256" key="2">
    <source>
        <dbReference type="ARBA" id="ARBA00008725"/>
    </source>
</evidence>
<evidence type="ECO:0000256" key="1">
    <source>
        <dbReference type="ARBA" id="ARBA00002841"/>
    </source>
</evidence>
<protein>
    <recommendedName>
        <fullName evidence="4 7">Phosphate-binding protein PstS</fullName>
    </recommendedName>
</protein>
<dbReference type="GO" id="GO:0042301">
    <property type="term" value="F:phosphate ion binding"/>
    <property type="evidence" value="ECO:0007669"/>
    <property type="project" value="InterPro"/>
</dbReference>
<keyword evidence="6 7" id="KW-0592">Phosphate transport</keyword>
<sequence length="344" mass="36536">MIKQVAAALIATSLAATASAATITGAGATFPYPVYSQWADGYQDETGNGLNYQAIGSGGGIQQITANTVTFGASDAPMTPEELKKNNLVQWPQIMGGVVPVVHVEGVEDGALRLDGQTLADIYRGEITSWNDDAISRLNPDVTLPDTKITPVYRAEGSGTNFLFTHYLAQVSEEFKNEIGEGKSVAWPAGVGAKANAGVASQVSGINGAIGYVESAYAEQNDLNVAQMENQAGNFVTAGSDSFQAAAANADWENADGMYLVLTNQPGDESWPIVGASFILMHTEVKDAQAARDALDFFDWSFENGGDMATELDYIPMPDNVVSMIKQDVWSQIKDSSGNAVWQQ</sequence>
<dbReference type="CDD" id="cd13565">
    <property type="entry name" value="PBP2_PstS"/>
    <property type="match status" value="1"/>
</dbReference>
<proteinExistence type="inferred from homology"/>
<evidence type="ECO:0000256" key="4">
    <source>
        <dbReference type="ARBA" id="ARBA00021889"/>
    </source>
</evidence>
<name>A0A1I1HMH6_9GAMM</name>
<dbReference type="NCBIfam" id="TIGR00975">
    <property type="entry name" value="3a0107s03"/>
    <property type="match status" value="1"/>
</dbReference>
<dbReference type="NCBIfam" id="NF008171">
    <property type="entry name" value="PRK10918.1"/>
    <property type="match status" value="1"/>
</dbReference>
<comment type="function">
    <text evidence="1 7">Part of the ABC transporter complex PstSACB involved in phosphate import.</text>
</comment>
<feature type="signal peptide" evidence="8">
    <location>
        <begin position="1"/>
        <end position="20"/>
    </location>
</feature>
<dbReference type="GO" id="GO:0035435">
    <property type="term" value="P:phosphate ion transmembrane transport"/>
    <property type="evidence" value="ECO:0007669"/>
    <property type="project" value="InterPro"/>
</dbReference>
<dbReference type="Gene3D" id="3.40.190.10">
    <property type="entry name" value="Periplasmic binding protein-like II"/>
    <property type="match status" value="2"/>
</dbReference>